<dbReference type="InterPro" id="IPR037066">
    <property type="entry name" value="Plug_dom_sf"/>
</dbReference>
<evidence type="ECO:0000256" key="10">
    <source>
        <dbReference type="ARBA" id="ARBA00023170"/>
    </source>
</evidence>
<dbReference type="PANTHER" id="PTHR32552:SF90">
    <property type="entry name" value="METAL-PSEUDOPALINE RECEPTOR CNTO"/>
    <property type="match status" value="1"/>
</dbReference>
<dbReference type="Pfam" id="PF07715">
    <property type="entry name" value="Plug"/>
    <property type="match status" value="1"/>
</dbReference>
<dbReference type="GO" id="GO:0009279">
    <property type="term" value="C:cell outer membrane"/>
    <property type="evidence" value="ECO:0007669"/>
    <property type="project" value="UniProtKB-SubCell"/>
</dbReference>
<dbReference type="PROSITE" id="PS52016">
    <property type="entry name" value="TONB_DEPENDENT_REC_3"/>
    <property type="match status" value="1"/>
</dbReference>
<dbReference type="InterPro" id="IPR012910">
    <property type="entry name" value="Plug_dom"/>
</dbReference>
<keyword evidence="6 14" id="KW-0732">Signal</keyword>
<dbReference type="GO" id="GO:0015344">
    <property type="term" value="F:siderophore uptake transmembrane transporter activity"/>
    <property type="evidence" value="ECO:0007669"/>
    <property type="project" value="TreeGrafter"/>
</dbReference>
<keyword evidence="11 12" id="KW-0998">Cell outer membrane</keyword>
<dbReference type="PANTHER" id="PTHR32552">
    <property type="entry name" value="FERRICHROME IRON RECEPTOR-RELATED"/>
    <property type="match status" value="1"/>
</dbReference>
<dbReference type="Pfam" id="PF00593">
    <property type="entry name" value="TonB_dep_Rec_b-barrel"/>
    <property type="match status" value="1"/>
</dbReference>
<evidence type="ECO:0000256" key="4">
    <source>
        <dbReference type="ARBA" id="ARBA00022452"/>
    </source>
</evidence>
<evidence type="ECO:0000313" key="17">
    <source>
        <dbReference type="EMBL" id="MRV71714.1"/>
    </source>
</evidence>
<evidence type="ECO:0000259" key="15">
    <source>
        <dbReference type="Pfam" id="PF00593"/>
    </source>
</evidence>
<name>A0A7X2LTC6_9BURK</name>
<reference evidence="17 18" key="1">
    <citation type="submission" date="2019-11" db="EMBL/GenBank/DDBJ databases">
        <title>Novel species isolated from a subtropical stream in China.</title>
        <authorList>
            <person name="Lu H."/>
        </authorList>
    </citation>
    <scope>NUCLEOTIDE SEQUENCE [LARGE SCALE GENOMIC DNA]</scope>
    <source>
        <strain evidence="17 18">FT92W</strain>
    </source>
</reference>
<evidence type="ECO:0000256" key="9">
    <source>
        <dbReference type="ARBA" id="ARBA00023136"/>
    </source>
</evidence>
<dbReference type="AlphaFoldDB" id="A0A7X2LTC6"/>
<accession>A0A7X2LTC6</accession>
<evidence type="ECO:0000256" key="5">
    <source>
        <dbReference type="ARBA" id="ARBA00022692"/>
    </source>
</evidence>
<dbReference type="GO" id="GO:0038023">
    <property type="term" value="F:signaling receptor activity"/>
    <property type="evidence" value="ECO:0007669"/>
    <property type="project" value="InterPro"/>
</dbReference>
<evidence type="ECO:0000313" key="18">
    <source>
        <dbReference type="Proteomes" id="UP000446768"/>
    </source>
</evidence>
<feature type="signal peptide" evidence="14">
    <location>
        <begin position="1"/>
        <end position="23"/>
    </location>
</feature>
<keyword evidence="18" id="KW-1185">Reference proteome</keyword>
<sequence>MYRRSRCTLAVFLAATYPLAAQSADPVTEAEAPAVSASDNAAPAGETNKVIVKGSRQNYRALSATGATKTDTLLKDTPQSVRVLTADLLKDVGVTSLASALDLSSGVTRQSNLGGLWDSYSMRGFTGDPNFGSDYLVNGFSSSRGYNGLRDSASTTSVEVLKGPASALYGRGEPGGTVNITTKKPRFEPAYAIDLTMGSFHTYRGAVDLTGPISENVAYRLNAALDKADSFRDKVEARRSFVSPSFMWLIGDSTKLSYELERTVQRTPFDRGVVAVKGVLGLVPNSRYFGEPNDGPTEVKSLGHQVFVEHEFNDQWKLQAGLSYRTSSLEGTASEATALQADGRTLWRLRRHRDFSATDKSGRIELLGKFDTGSITHNVLAGADFYRFEDNRKQQRRSPSAANPYAIDIYNPVYGAQADPLLPIVDTQEDQKSHAFYAQDQIDLTKQWKMLVGARMDSYDQTVQNFRTRAINHQSLSAVSPRAGLVYQPYPWLSLYASAARGFRPNSGVSVDNKGFPAEKSKSYEVGAKFDTPDGKITGTVALYHIAKQNVLTTNPLNIDFSIPAGELSSKGLELDVSGEIAKDLRMAAAYAYTDARVTKGDTTITTGSRFPNVPRQSGSVVLTQAFKINGQAATLGGGLTYVGERMGDVAFSSGFKLPAYTTFKVISSWSPSKNLRLSLNIDNLFNKRYYASSFNQVWVAPGPARTITLNLNYKF</sequence>
<proteinExistence type="inferred from homology"/>
<dbReference type="InterPro" id="IPR000531">
    <property type="entry name" value="Beta-barrel_TonB"/>
</dbReference>
<keyword evidence="9 12" id="KW-0472">Membrane</keyword>
<keyword evidence="10 17" id="KW-0675">Receptor</keyword>
<evidence type="ECO:0000259" key="16">
    <source>
        <dbReference type="Pfam" id="PF07715"/>
    </source>
</evidence>
<comment type="subcellular location">
    <subcellularLocation>
        <location evidence="1 12">Cell outer membrane</location>
        <topology evidence="1 12">Multi-pass membrane protein</topology>
    </subcellularLocation>
</comment>
<feature type="chain" id="PRO_5030525794" evidence="14">
    <location>
        <begin position="24"/>
        <end position="716"/>
    </location>
</feature>
<keyword evidence="8 13" id="KW-0798">TonB box</keyword>
<dbReference type="InterPro" id="IPR039426">
    <property type="entry name" value="TonB-dep_rcpt-like"/>
</dbReference>
<evidence type="ECO:0000256" key="1">
    <source>
        <dbReference type="ARBA" id="ARBA00004571"/>
    </source>
</evidence>
<evidence type="ECO:0000256" key="6">
    <source>
        <dbReference type="ARBA" id="ARBA00022729"/>
    </source>
</evidence>
<evidence type="ECO:0000256" key="2">
    <source>
        <dbReference type="ARBA" id="ARBA00009810"/>
    </source>
</evidence>
<organism evidence="17 18">
    <name type="scientific">Pseudoduganella rivuli</name>
    <dbReference type="NCBI Taxonomy" id="2666085"/>
    <lineage>
        <taxon>Bacteria</taxon>
        <taxon>Pseudomonadati</taxon>
        <taxon>Pseudomonadota</taxon>
        <taxon>Betaproteobacteria</taxon>
        <taxon>Burkholderiales</taxon>
        <taxon>Oxalobacteraceae</taxon>
        <taxon>Telluria group</taxon>
        <taxon>Pseudoduganella</taxon>
    </lineage>
</organism>
<feature type="domain" description="TonB-dependent receptor-like beta-barrel" evidence="15">
    <location>
        <begin position="250"/>
        <end position="685"/>
    </location>
</feature>
<dbReference type="RefSeq" id="WP_154372475.1">
    <property type="nucleotide sequence ID" value="NZ_WKJJ01000004.1"/>
</dbReference>
<keyword evidence="7" id="KW-0406">Ion transport</keyword>
<dbReference type="CDD" id="cd01347">
    <property type="entry name" value="ligand_gated_channel"/>
    <property type="match status" value="1"/>
</dbReference>
<keyword evidence="5 12" id="KW-0812">Transmembrane</keyword>
<dbReference type="FunFam" id="2.40.170.20:FF:000005">
    <property type="entry name" value="TonB-dependent siderophore receptor"/>
    <property type="match status" value="1"/>
</dbReference>
<dbReference type="InterPro" id="IPR036942">
    <property type="entry name" value="Beta-barrel_TonB_sf"/>
</dbReference>
<feature type="domain" description="TonB-dependent receptor plug" evidence="16">
    <location>
        <begin position="75"/>
        <end position="177"/>
    </location>
</feature>
<evidence type="ECO:0000256" key="13">
    <source>
        <dbReference type="RuleBase" id="RU003357"/>
    </source>
</evidence>
<dbReference type="SUPFAM" id="SSF56935">
    <property type="entry name" value="Porins"/>
    <property type="match status" value="1"/>
</dbReference>
<comment type="similarity">
    <text evidence="2 12 13">Belongs to the TonB-dependent receptor family.</text>
</comment>
<evidence type="ECO:0000256" key="8">
    <source>
        <dbReference type="ARBA" id="ARBA00023077"/>
    </source>
</evidence>
<evidence type="ECO:0000256" key="14">
    <source>
        <dbReference type="SAM" id="SignalP"/>
    </source>
</evidence>
<dbReference type="FunFam" id="2.170.130.10:FF:000001">
    <property type="entry name" value="Catecholate siderophore TonB-dependent receptor"/>
    <property type="match status" value="1"/>
</dbReference>
<dbReference type="Gene3D" id="2.170.130.10">
    <property type="entry name" value="TonB-dependent receptor, plug domain"/>
    <property type="match status" value="1"/>
</dbReference>
<evidence type="ECO:0000256" key="12">
    <source>
        <dbReference type="PROSITE-ProRule" id="PRU01360"/>
    </source>
</evidence>
<dbReference type="InterPro" id="IPR010105">
    <property type="entry name" value="TonB_sidphr_rcpt"/>
</dbReference>
<gene>
    <name evidence="17" type="ORF">GJ700_08235</name>
</gene>
<dbReference type="GO" id="GO:0015891">
    <property type="term" value="P:siderophore transport"/>
    <property type="evidence" value="ECO:0007669"/>
    <property type="project" value="InterPro"/>
</dbReference>
<evidence type="ECO:0000256" key="11">
    <source>
        <dbReference type="ARBA" id="ARBA00023237"/>
    </source>
</evidence>
<dbReference type="NCBIfam" id="TIGR01783">
    <property type="entry name" value="TonB-siderophor"/>
    <property type="match status" value="1"/>
</dbReference>
<dbReference type="EMBL" id="WKJJ01000004">
    <property type="protein sequence ID" value="MRV71714.1"/>
    <property type="molecule type" value="Genomic_DNA"/>
</dbReference>
<dbReference type="Proteomes" id="UP000446768">
    <property type="component" value="Unassembled WGS sequence"/>
</dbReference>
<protein>
    <submittedName>
        <fullName evidence="17">TonB-dependent siderophore receptor</fullName>
    </submittedName>
</protein>
<keyword evidence="4 12" id="KW-1134">Transmembrane beta strand</keyword>
<evidence type="ECO:0000256" key="3">
    <source>
        <dbReference type="ARBA" id="ARBA00022448"/>
    </source>
</evidence>
<comment type="caution">
    <text evidence="17">The sequence shown here is derived from an EMBL/GenBank/DDBJ whole genome shotgun (WGS) entry which is preliminary data.</text>
</comment>
<dbReference type="Gene3D" id="2.40.170.20">
    <property type="entry name" value="TonB-dependent receptor, beta-barrel domain"/>
    <property type="match status" value="1"/>
</dbReference>
<keyword evidence="3 12" id="KW-0813">Transport</keyword>
<evidence type="ECO:0000256" key="7">
    <source>
        <dbReference type="ARBA" id="ARBA00023065"/>
    </source>
</evidence>